<evidence type="ECO:0000256" key="1">
    <source>
        <dbReference type="PROSITE-ProRule" id="PRU00700"/>
    </source>
</evidence>
<keyword evidence="1" id="KW-0963">Cytoplasm</keyword>
<dbReference type="GO" id="GO:0009039">
    <property type="term" value="F:urease activity"/>
    <property type="evidence" value="ECO:0007669"/>
    <property type="project" value="InterPro"/>
</dbReference>
<proteinExistence type="predicted"/>
<protein>
    <submittedName>
        <fullName>Urease</fullName>
    </submittedName>
</protein>
<dbReference type="PROSITE" id="PS51368">
    <property type="entry name" value="UREASE_3"/>
    <property type="match status" value="1"/>
</dbReference>
<name>Q9R5X1_BORBO</name>
<dbReference type="InterPro" id="IPR032466">
    <property type="entry name" value="Metal_Hydrolase"/>
</dbReference>
<sequence length="32" mass="3707">QPTMPFTRNTIDEHLDMVMVCHHLDPSIAEDL</sequence>
<dbReference type="InterPro" id="IPR017951">
    <property type="entry name" value="Urease_asu_c"/>
</dbReference>
<accession>Q9R5X1</accession>
<organism>
    <name type="scientific">Bordetella bronchiseptica</name>
    <name type="common">Alcaligenes bronchisepticus</name>
    <dbReference type="NCBI Taxonomy" id="518"/>
    <lineage>
        <taxon>Bacteria</taxon>
        <taxon>Pseudomonadati</taxon>
        <taxon>Pseudomonadota</taxon>
        <taxon>Betaproteobacteria</taxon>
        <taxon>Burkholderiales</taxon>
        <taxon>Alcaligenaceae</taxon>
        <taxon>Bordetella</taxon>
    </lineage>
</organism>
<dbReference type="SUPFAM" id="SSF51556">
    <property type="entry name" value="Metallo-dependent hydrolases"/>
    <property type="match status" value="1"/>
</dbReference>
<feature type="domain" description="Urease" evidence="2">
    <location>
        <begin position="1"/>
        <end position="32"/>
    </location>
</feature>
<dbReference type="PANTHER" id="PTHR43440:SF1">
    <property type="entry name" value="UREASE"/>
    <property type="match status" value="1"/>
</dbReference>
<keyword evidence="1" id="KW-0378">Hydrolase</keyword>
<dbReference type="Gene3D" id="3.20.20.140">
    <property type="entry name" value="Metal-dependent hydrolases"/>
    <property type="match status" value="1"/>
</dbReference>
<dbReference type="PIR" id="S39628">
    <property type="entry name" value="S39628"/>
</dbReference>
<feature type="active site" description="Proton donor" evidence="1">
    <location>
        <position position="22"/>
    </location>
</feature>
<comment type="caution">
    <text evidence="1">Lacks conserved residue(s) required for the propagation of feature annotation.</text>
</comment>
<reference key="1">
    <citation type="journal article" date="1993" name="Mol. Microbiol.">
        <title>Cloning of Bordetella bronchiseptica urease genes and analysis of colonization by a urease-negative mutant strain in a guinea-pig model.</title>
        <authorList>
            <person name="Monack D.M."/>
            <person name="Falkow S."/>
        </authorList>
    </citation>
    <scope>NUCLEOTIDE SEQUENCE</scope>
</reference>
<dbReference type="InterPro" id="IPR050112">
    <property type="entry name" value="Urease_alpha_subunit"/>
</dbReference>
<dbReference type="GO" id="GO:0005737">
    <property type="term" value="C:cytoplasm"/>
    <property type="evidence" value="ECO:0007669"/>
    <property type="project" value="UniProtKB-SubCell"/>
</dbReference>
<comment type="subcellular location">
    <subcellularLocation>
        <location evidence="1">Cytoplasm</location>
    </subcellularLocation>
</comment>
<dbReference type="AlphaFoldDB" id="Q9R5X1"/>
<evidence type="ECO:0000259" key="2">
    <source>
        <dbReference type="PROSITE" id="PS51368"/>
    </source>
</evidence>
<dbReference type="GO" id="GO:0016151">
    <property type="term" value="F:nickel cation binding"/>
    <property type="evidence" value="ECO:0007669"/>
    <property type="project" value="InterPro"/>
</dbReference>
<dbReference type="PANTHER" id="PTHR43440">
    <property type="entry name" value="UREASE"/>
    <property type="match status" value="1"/>
</dbReference>